<reference evidence="1 2" key="1">
    <citation type="journal article" date="2021" name="Hortic Res">
        <title>High-quality reference genome and annotation aids understanding of berry development for evergreen blueberry (Vaccinium darrowii).</title>
        <authorList>
            <person name="Yu J."/>
            <person name="Hulse-Kemp A.M."/>
            <person name="Babiker E."/>
            <person name="Staton M."/>
        </authorList>
    </citation>
    <scope>NUCLEOTIDE SEQUENCE [LARGE SCALE GENOMIC DNA]</scope>
    <source>
        <strain evidence="2">cv. NJ 8807/NJ 8810</strain>
        <tissue evidence="1">Young leaf</tissue>
    </source>
</reference>
<dbReference type="EMBL" id="CM037153">
    <property type="protein sequence ID" value="KAH7857190.1"/>
    <property type="molecule type" value="Genomic_DNA"/>
</dbReference>
<evidence type="ECO:0000313" key="2">
    <source>
        <dbReference type="Proteomes" id="UP000828048"/>
    </source>
</evidence>
<name>A0ACB7YUD8_9ERIC</name>
<evidence type="ECO:0000313" key="1">
    <source>
        <dbReference type="EMBL" id="KAH7857190.1"/>
    </source>
</evidence>
<dbReference type="Proteomes" id="UP000828048">
    <property type="component" value="Chromosome 3"/>
</dbReference>
<gene>
    <name evidence="1" type="ORF">Vadar_010008</name>
</gene>
<proteinExistence type="predicted"/>
<protein>
    <submittedName>
        <fullName evidence="1">Uncharacterized protein</fullName>
    </submittedName>
</protein>
<sequence>MACQAMHSWTFIGLLGAFLDLAIAYLLLCTSTLAFFTSKVLGFFGLCLPCACNGLFGNPNRNYCMRRLLVDYPLESVSSVRLSVKSKFPFGSIRPKDHDYQLNLKLIRDRDTNSVNGSLVMEGEASCSSLPGSSMEEKDLVLRNESVKGIDAGNESVHVKERRFDVKGKGIVNHGPKNCVRQRRVSCFDPSCGDGESHPSTNHIGNKAIECCSLPVDSGADADHFHDDDETLSITNFTENAIKMLEQALEQKHVAYAALFLELEKERNAAASTTDEAIAMVLCLQEKMASVEMEARQYKRIIEEKLSYDAEEMNILKEILVRRELEKHFLEKRVEAYSSRKHKFSENAIYLESGEQEKNSSASPQEEKVTKTIKTRNVNVVHILYDGENLKQHVNDAFQSSKSSGDMISDMEAHVHDFHVRDGYKDKETLWKNSMSLVDNERLKIYPGVEWLREKFRIVEE</sequence>
<organism evidence="1 2">
    <name type="scientific">Vaccinium darrowii</name>
    <dbReference type="NCBI Taxonomy" id="229202"/>
    <lineage>
        <taxon>Eukaryota</taxon>
        <taxon>Viridiplantae</taxon>
        <taxon>Streptophyta</taxon>
        <taxon>Embryophyta</taxon>
        <taxon>Tracheophyta</taxon>
        <taxon>Spermatophyta</taxon>
        <taxon>Magnoliopsida</taxon>
        <taxon>eudicotyledons</taxon>
        <taxon>Gunneridae</taxon>
        <taxon>Pentapetalae</taxon>
        <taxon>asterids</taxon>
        <taxon>Ericales</taxon>
        <taxon>Ericaceae</taxon>
        <taxon>Vaccinioideae</taxon>
        <taxon>Vaccinieae</taxon>
        <taxon>Vaccinium</taxon>
    </lineage>
</organism>
<comment type="caution">
    <text evidence="1">The sequence shown here is derived from an EMBL/GenBank/DDBJ whole genome shotgun (WGS) entry which is preliminary data.</text>
</comment>
<keyword evidence="2" id="KW-1185">Reference proteome</keyword>
<accession>A0ACB7YUD8</accession>